<evidence type="ECO:0000256" key="1">
    <source>
        <dbReference type="SAM" id="MobiDB-lite"/>
    </source>
</evidence>
<evidence type="ECO:0000313" key="3">
    <source>
        <dbReference type="Proteomes" id="UP000076580"/>
    </source>
</evidence>
<feature type="region of interest" description="Disordered" evidence="1">
    <location>
        <begin position="98"/>
        <end position="146"/>
    </location>
</feature>
<proteinExistence type="predicted"/>
<dbReference type="InParanoid" id="A0A151GPL9"/>
<gene>
    <name evidence="2" type="ORF">DCS_00182</name>
</gene>
<keyword evidence="3" id="KW-1185">Reference proteome</keyword>
<feature type="region of interest" description="Disordered" evidence="1">
    <location>
        <begin position="1"/>
        <end position="53"/>
    </location>
</feature>
<reference evidence="2 3" key="1">
    <citation type="journal article" date="2016" name="Sci. Rep.">
        <title>Insights into Adaptations to a Near-Obligate Nematode Endoparasitic Lifestyle from the Finished Genome of Drechmeria coniospora.</title>
        <authorList>
            <person name="Zhang L."/>
            <person name="Zhou Z."/>
            <person name="Guo Q."/>
            <person name="Fokkens L."/>
            <person name="Miskei M."/>
            <person name="Pocsi I."/>
            <person name="Zhang W."/>
            <person name="Chen M."/>
            <person name="Wang L."/>
            <person name="Sun Y."/>
            <person name="Donzelli B.G."/>
            <person name="Gibson D.M."/>
            <person name="Nelson D.R."/>
            <person name="Luo J.G."/>
            <person name="Rep M."/>
            <person name="Liu H."/>
            <person name="Yang S."/>
            <person name="Wang J."/>
            <person name="Krasnoff S.B."/>
            <person name="Xu Y."/>
            <person name="Molnar I."/>
            <person name="Lin M."/>
        </authorList>
    </citation>
    <scope>NUCLEOTIDE SEQUENCE [LARGE SCALE GENOMIC DNA]</scope>
    <source>
        <strain evidence="2 3">ARSEF 6962</strain>
    </source>
</reference>
<protein>
    <submittedName>
        <fullName evidence="2">Uncharacterized protein</fullName>
    </submittedName>
</protein>
<sequence length="146" mass="16161">MSESDAAPSVRPPAAQSTVQASRRVKFEHNARRRSIPHRALPRPPCPSPTRIRRSLSLHPRVGGAWFAPTRHHFPSPLLSPVATVTLPPNLALVDAHSARAEPTDSNDRHSKRPVPALALPPRPRIAAGAVVRDARRQPRRRRLEL</sequence>
<comment type="caution">
    <text evidence="2">The sequence shown here is derived from an EMBL/GenBank/DDBJ whole genome shotgun (WGS) entry which is preliminary data.</text>
</comment>
<evidence type="ECO:0000313" key="2">
    <source>
        <dbReference type="EMBL" id="KYK59055.1"/>
    </source>
</evidence>
<dbReference type="EMBL" id="LAYC01000001">
    <property type="protein sequence ID" value="KYK59055.1"/>
    <property type="molecule type" value="Genomic_DNA"/>
</dbReference>
<accession>A0A151GPL9</accession>
<name>A0A151GPL9_DRECN</name>
<dbReference type="GeneID" id="63712825"/>
<feature type="compositionally biased region" description="Basic residues" evidence="1">
    <location>
        <begin position="31"/>
        <end position="41"/>
    </location>
</feature>
<feature type="compositionally biased region" description="Basic and acidic residues" evidence="1">
    <location>
        <begin position="98"/>
        <end position="109"/>
    </location>
</feature>
<organism evidence="2 3">
    <name type="scientific">Drechmeria coniospora</name>
    <name type="common">Nematophagous fungus</name>
    <name type="synonym">Meria coniospora</name>
    <dbReference type="NCBI Taxonomy" id="98403"/>
    <lineage>
        <taxon>Eukaryota</taxon>
        <taxon>Fungi</taxon>
        <taxon>Dikarya</taxon>
        <taxon>Ascomycota</taxon>
        <taxon>Pezizomycotina</taxon>
        <taxon>Sordariomycetes</taxon>
        <taxon>Hypocreomycetidae</taxon>
        <taxon>Hypocreales</taxon>
        <taxon>Ophiocordycipitaceae</taxon>
        <taxon>Drechmeria</taxon>
    </lineage>
</organism>
<dbReference type="AlphaFoldDB" id="A0A151GPL9"/>
<dbReference type="RefSeq" id="XP_040658407.1">
    <property type="nucleotide sequence ID" value="XM_040797524.1"/>
</dbReference>
<dbReference type="Proteomes" id="UP000076580">
    <property type="component" value="Chromosome 01"/>
</dbReference>